<comment type="similarity">
    <text evidence="2">Belongs to the CutC family.</text>
</comment>
<keyword evidence="7" id="KW-0479">Metal-binding</keyword>
<keyword evidence="12" id="KW-0443">Lipid metabolism</keyword>
<dbReference type="HAMAP" id="MF_00795">
    <property type="entry name" value="CutC"/>
    <property type="match status" value="1"/>
</dbReference>
<dbReference type="Pfam" id="PF00487">
    <property type="entry name" value="FA_desaturase"/>
    <property type="match status" value="1"/>
</dbReference>
<feature type="transmembrane region" description="Helical" evidence="14">
    <location>
        <begin position="453"/>
        <end position="473"/>
    </location>
</feature>
<keyword evidence="11" id="KW-0408">Iron</keyword>
<evidence type="ECO:0000256" key="8">
    <source>
        <dbReference type="ARBA" id="ARBA00022832"/>
    </source>
</evidence>
<feature type="domain" description="Cytochrome b5 heme-binding" evidence="15">
    <location>
        <begin position="602"/>
        <end position="688"/>
    </location>
</feature>
<keyword evidence="17" id="KW-1185">Reference proteome</keyword>
<dbReference type="EMBL" id="DF849461">
    <property type="protein sequence ID" value="GAT57421.1"/>
    <property type="molecule type" value="Genomic_DNA"/>
</dbReference>
<dbReference type="InterPro" id="IPR005627">
    <property type="entry name" value="CutC-like"/>
</dbReference>
<evidence type="ECO:0000256" key="11">
    <source>
        <dbReference type="ARBA" id="ARBA00023004"/>
    </source>
</evidence>
<organism evidence="16 17">
    <name type="scientific">Mycena chlorophos</name>
    <name type="common">Agaric fungus</name>
    <name type="synonym">Agaricus chlorophos</name>
    <dbReference type="NCBI Taxonomy" id="658473"/>
    <lineage>
        <taxon>Eukaryota</taxon>
        <taxon>Fungi</taxon>
        <taxon>Dikarya</taxon>
        <taxon>Basidiomycota</taxon>
        <taxon>Agaricomycotina</taxon>
        <taxon>Agaricomycetes</taxon>
        <taxon>Agaricomycetidae</taxon>
        <taxon>Agaricales</taxon>
        <taxon>Marasmiineae</taxon>
        <taxon>Mycenaceae</taxon>
        <taxon>Mycena</taxon>
    </lineage>
</organism>
<evidence type="ECO:0000256" key="7">
    <source>
        <dbReference type="ARBA" id="ARBA00022723"/>
    </source>
</evidence>
<keyword evidence="13 14" id="KW-0472">Membrane</keyword>
<dbReference type="PROSITE" id="PS50255">
    <property type="entry name" value="CYTOCHROME_B5_2"/>
    <property type="match status" value="1"/>
</dbReference>
<dbReference type="Gene3D" id="3.10.120.10">
    <property type="entry name" value="Cytochrome b5-like heme/steroid binding domain"/>
    <property type="match status" value="1"/>
</dbReference>
<keyword evidence="5" id="KW-0349">Heme</keyword>
<dbReference type="Gene3D" id="3.20.20.380">
    <property type="entry name" value="Copper homeostasis (CutC) domain"/>
    <property type="match status" value="1"/>
</dbReference>
<evidence type="ECO:0000256" key="13">
    <source>
        <dbReference type="ARBA" id="ARBA00023136"/>
    </source>
</evidence>
<dbReference type="SMART" id="SM01117">
    <property type="entry name" value="Cyt-b5"/>
    <property type="match status" value="1"/>
</dbReference>
<dbReference type="InterPro" id="IPR005804">
    <property type="entry name" value="FA_desaturase_dom"/>
</dbReference>
<dbReference type="InterPro" id="IPR018506">
    <property type="entry name" value="Cyt_B5_heme-BS"/>
</dbReference>
<comment type="subcellular location">
    <subcellularLocation>
        <location evidence="1">Membrane</location>
        <topology evidence="1">Multi-pass membrane protein</topology>
    </subcellularLocation>
</comment>
<accession>A0ABQ0M252</accession>
<proteinExistence type="inferred from homology"/>
<dbReference type="Pfam" id="PF03932">
    <property type="entry name" value="CutC"/>
    <property type="match status" value="1"/>
</dbReference>
<dbReference type="Proteomes" id="UP000815677">
    <property type="component" value="Unassembled WGS sequence"/>
</dbReference>
<keyword evidence="6 14" id="KW-0812">Transmembrane</keyword>
<name>A0ABQ0M252_MYCCL</name>
<dbReference type="Pfam" id="PF00173">
    <property type="entry name" value="Cyt-b5"/>
    <property type="match status" value="1"/>
</dbReference>
<protein>
    <recommendedName>
        <fullName evidence="4">Copper homeostasis protein cutC homolog</fullName>
    </recommendedName>
</protein>
<evidence type="ECO:0000256" key="3">
    <source>
        <dbReference type="ARBA" id="ARBA00009295"/>
    </source>
</evidence>
<dbReference type="SUPFAM" id="SSF55856">
    <property type="entry name" value="Cytochrome b5-like heme/steroid binding domain"/>
    <property type="match status" value="1"/>
</dbReference>
<evidence type="ECO:0000256" key="14">
    <source>
        <dbReference type="SAM" id="Phobius"/>
    </source>
</evidence>
<evidence type="ECO:0000256" key="12">
    <source>
        <dbReference type="ARBA" id="ARBA00023098"/>
    </source>
</evidence>
<gene>
    <name evidence="16" type="ORF">MCHLO_13960</name>
</gene>
<evidence type="ECO:0000256" key="2">
    <source>
        <dbReference type="ARBA" id="ARBA00007768"/>
    </source>
</evidence>
<dbReference type="InterPro" id="IPR015876">
    <property type="entry name" value="Acyl-CoA_DS"/>
</dbReference>
<dbReference type="InterPro" id="IPR001199">
    <property type="entry name" value="Cyt_B5-like_heme/steroid-bd"/>
</dbReference>
<evidence type="ECO:0000313" key="16">
    <source>
        <dbReference type="EMBL" id="GAT57421.1"/>
    </source>
</evidence>
<sequence>MDNSTPSLIIEVCVDSVQSAVNAIAGGATRLELCGNLGVGGGTTPSLGLLKAVQKVADAVPIMAMVRPRTGDFLYSPDELDVMLQDIRVFKEHRVAGVVLGVLQADGRVAIAATRQLVAEAAPLQGKSGLLSFWFALRLGVVCFHRAFDMARDPIEALEDVASVGGITRILTSGNRPTAPRGLETLKALCRHEREHWHAVRSGGLSIMPGSGLNAQTAGVVLDALLPLGIVEIHLSGGGFVPSAMEFRPEDSEGMGMGGWEVWVTSQDKVAGVRRLLASRGMIAGRVGVRSALFSVPYDREIFCHPPTMAPTAATTKRASPQLWWSNAIFFVGVHVAAIYGALFWRPYYAVPRATLILAFAIWQLADFGLPVRLILAALGSAGFQGSIKWWCLRHRLHHRFTDDPVHDPYAATRGLLWSHMGWIFFKPNYERMELVDRDDLDSDPVVRFQHKYYVPLALFFGFVLPTLLGALWDDATGAYVWGGLVARLFCWHCTFLVNSLAHWDGLQPYSDEDTSRGNFILALLTGGEGSHNFHSFPHDWRSGPHILNWDPSKWIIAILHRLGLVYGLRSVREQDMREALHYMHHKEKHGVPPEDNDEPVKQSWTIERAKEYLCSQQGRCVVVIEDYFVDVTSYLGEHPGGAALLRRYALRADQELKDASWAFDGGLNNHSRSARRRMKEFRVAKFAMD</sequence>
<dbReference type="SUPFAM" id="SSF110395">
    <property type="entry name" value="CutC-like"/>
    <property type="match status" value="1"/>
</dbReference>
<evidence type="ECO:0000313" key="17">
    <source>
        <dbReference type="Proteomes" id="UP000815677"/>
    </source>
</evidence>
<dbReference type="PRINTS" id="PR00075">
    <property type="entry name" value="FACDDSATRASE"/>
</dbReference>
<evidence type="ECO:0000256" key="4">
    <source>
        <dbReference type="ARBA" id="ARBA00019014"/>
    </source>
</evidence>
<dbReference type="PROSITE" id="PS00191">
    <property type="entry name" value="CYTOCHROME_B5_1"/>
    <property type="match status" value="1"/>
</dbReference>
<dbReference type="InterPro" id="IPR036822">
    <property type="entry name" value="CutC-like_dom_sf"/>
</dbReference>
<keyword evidence="9 14" id="KW-1133">Transmembrane helix</keyword>
<keyword evidence="8" id="KW-0276">Fatty acid metabolism</keyword>
<dbReference type="CDD" id="cd03505">
    <property type="entry name" value="Delta9-FADS-like"/>
    <property type="match status" value="1"/>
</dbReference>
<evidence type="ECO:0000256" key="10">
    <source>
        <dbReference type="ARBA" id="ARBA00023002"/>
    </source>
</evidence>
<feature type="transmembrane region" description="Helical" evidence="14">
    <location>
        <begin position="323"/>
        <end position="343"/>
    </location>
</feature>
<feature type="transmembrane region" description="Helical" evidence="14">
    <location>
        <begin position="350"/>
        <end position="366"/>
    </location>
</feature>
<comment type="similarity">
    <text evidence="3">Belongs to the fatty acid desaturase type 1 family.</text>
</comment>
<dbReference type="InterPro" id="IPR036400">
    <property type="entry name" value="Cyt_B5-like_heme/steroid_sf"/>
</dbReference>
<dbReference type="PANTHER" id="PTHR12598:SF0">
    <property type="entry name" value="COPPER HOMEOSTASIS PROTEIN CUTC HOMOLOG"/>
    <property type="match status" value="1"/>
</dbReference>
<evidence type="ECO:0000256" key="9">
    <source>
        <dbReference type="ARBA" id="ARBA00022989"/>
    </source>
</evidence>
<evidence type="ECO:0000256" key="6">
    <source>
        <dbReference type="ARBA" id="ARBA00022692"/>
    </source>
</evidence>
<evidence type="ECO:0000256" key="1">
    <source>
        <dbReference type="ARBA" id="ARBA00004141"/>
    </source>
</evidence>
<evidence type="ECO:0000256" key="5">
    <source>
        <dbReference type="ARBA" id="ARBA00022617"/>
    </source>
</evidence>
<dbReference type="PANTHER" id="PTHR12598">
    <property type="entry name" value="COPPER HOMEOSTASIS PROTEIN CUTC"/>
    <property type="match status" value="1"/>
</dbReference>
<evidence type="ECO:0000259" key="15">
    <source>
        <dbReference type="PROSITE" id="PS50255"/>
    </source>
</evidence>
<reference evidence="16" key="1">
    <citation type="submission" date="2014-09" db="EMBL/GenBank/DDBJ databases">
        <title>Genome sequence of the luminous mushroom Mycena chlorophos for searching fungal bioluminescence genes.</title>
        <authorList>
            <person name="Tanaka Y."/>
            <person name="Kasuga D."/>
            <person name="Oba Y."/>
            <person name="Hase S."/>
            <person name="Sato K."/>
            <person name="Oba Y."/>
            <person name="Sakakibara Y."/>
        </authorList>
    </citation>
    <scope>NUCLEOTIDE SEQUENCE</scope>
</reference>
<keyword evidence="10" id="KW-0560">Oxidoreductase</keyword>